<dbReference type="AlphaFoldDB" id="A0AAV8PX95"/>
<proteinExistence type="predicted"/>
<dbReference type="EMBL" id="JAQQAF010000008">
    <property type="protein sequence ID" value="KAJ8465548.1"/>
    <property type="molecule type" value="Genomic_DNA"/>
</dbReference>
<protein>
    <submittedName>
        <fullName evidence="1">Uncharacterized protein</fullName>
    </submittedName>
</protein>
<reference evidence="1 2" key="1">
    <citation type="submission" date="2022-12" db="EMBL/GenBank/DDBJ databases">
        <title>Chromosome-scale assembly of the Ensete ventricosum genome.</title>
        <authorList>
            <person name="Dussert Y."/>
            <person name="Stocks J."/>
            <person name="Wendawek A."/>
            <person name="Woldeyes F."/>
            <person name="Nichols R.A."/>
            <person name="Borrell J.S."/>
        </authorList>
    </citation>
    <scope>NUCLEOTIDE SEQUENCE [LARGE SCALE GENOMIC DNA]</scope>
    <source>
        <strain evidence="2">cv. Maze</strain>
        <tissue evidence="1">Seeds</tissue>
    </source>
</reference>
<name>A0AAV8PX95_ENSVE</name>
<comment type="caution">
    <text evidence="1">The sequence shown here is derived from an EMBL/GenBank/DDBJ whole genome shotgun (WGS) entry which is preliminary data.</text>
</comment>
<gene>
    <name evidence="1" type="ORF">OPV22_028100</name>
</gene>
<evidence type="ECO:0000313" key="1">
    <source>
        <dbReference type="EMBL" id="KAJ8465548.1"/>
    </source>
</evidence>
<evidence type="ECO:0000313" key="2">
    <source>
        <dbReference type="Proteomes" id="UP001222027"/>
    </source>
</evidence>
<sequence>MLDSSLLLPHRLHGKRSDGCFFLLPLRMAGSLDISVSEDGRSGTFMIADERFPAFLLDLPAQSNPIKPKMMMC</sequence>
<organism evidence="1 2">
    <name type="scientific">Ensete ventricosum</name>
    <name type="common">Abyssinian banana</name>
    <name type="synonym">Musa ensete</name>
    <dbReference type="NCBI Taxonomy" id="4639"/>
    <lineage>
        <taxon>Eukaryota</taxon>
        <taxon>Viridiplantae</taxon>
        <taxon>Streptophyta</taxon>
        <taxon>Embryophyta</taxon>
        <taxon>Tracheophyta</taxon>
        <taxon>Spermatophyta</taxon>
        <taxon>Magnoliopsida</taxon>
        <taxon>Liliopsida</taxon>
        <taxon>Zingiberales</taxon>
        <taxon>Musaceae</taxon>
        <taxon>Ensete</taxon>
    </lineage>
</organism>
<keyword evidence="2" id="KW-1185">Reference proteome</keyword>
<accession>A0AAV8PX95</accession>
<dbReference type="Proteomes" id="UP001222027">
    <property type="component" value="Unassembled WGS sequence"/>
</dbReference>